<feature type="compositionally biased region" description="Basic and acidic residues" evidence="9">
    <location>
        <begin position="241"/>
        <end position="254"/>
    </location>
</feature>
<dbReference type="InterPro" id="IPR002140">
    <property type="entry name" value="Sdo1/SBDS"/>
</dbReference>
<dbReference type="Proteomes" id="UP001302126">
    <property type="component" value="Unassembled WGS sequence"/>
</dbReference>
<dbReference type="Pfam" id="PF20268">
    <property type="entry name" value="SBDS_C"/>
    <property type="match status" value="1"/>
</dbReference>
<evidence type="ECO:0000256" key="7">
    <source>
        <dbReference type="ARBA" id="ARBA00049708"/>
    </source>
</evidence>
<dbReference type="FunFam" id="3.30.1250.10:FF:000001">
    <property type="entry name" value="SBDS, ribosome maturation factor"/>
    <property type="match status" value="1"/>
</dbReference>
<evidence type="ECO:0000256" key="4">
    <source>
        <dbReference type="ARBA" id="ARBA00022490"/>
    </source>
</evidence>
<comment type="caution">
    <text evidence="13">The sequence shown here is derived from an EMBL/GenBank/DDBJ whole genome shotgun (WGS) entry which is preliminary data.</text>
</comment>
<reference evidence="13" key="2">
    <citation type="submission" date="2023-05" db="EMBL/GenBank/DDBJ databases">
        <authorList>
            <consortium name="Lawrence Berkeley National Laboratory"/>
            <person name="Steindorff A."/>
            <person name="Hensen N."/>
            <person name="Bonometti L."/>
            <person name="Westerberg I."/>
            <person name="Brannstrom I.O."/>
            <person name="Guillou S."/>
            <person name="Cros-Aarteil S."/>
            <person name="Calhoun S."/>
            <person name="Haridas S."/>
            <person name="Kuo A."/>
            <person name="Mondo S."/>
            <person name="Pangilinan J."/>
            <person name="Riley R."/>
            <person name="Labutti K."/>
            <person name="Andreopoulos B."/>
            <person name="Lipzen A."/>
            <person name="Chen C."/>
            <person name="Yanf M."/>
            <person name="Daum C."/>
            <person name="Ng V."/>
            <person name="Clum A."/>
            <person name="Ohm R."/>
            <person name="Martin F."/>
            <person name="Silar P."/>
            <person name="Natvig D."/>
            <person name="Lalanne C."/>
            <person name="Gautier V."/>
            <person name="Ament-Velasquez S.L."/>
            <person name="Kruys A."/>
            <person name="Hutchinson M.I."/>
            <person name="Powell A.J."/>
            <person name="Barry K."/>
            <person name="Miller A.N."/>
            <person name="Grigoriev I.V."/>
            <person name="Debuchy R."/>
            <person name="Gladieux P."/>
            <person name="Thoren M.H."/>
            <person name="Johannesson H."/>
        </authorList>
    </citation>
    <scope>NUCLEOTIDE SEQUENCE</scope>
    <source>
        <strain evidence="13">PSN309</strain>
    </source>
</reference>
<evidence type="ECO:0000256" key="6">
    <source>
        <dbReference type="ARBA" id="ARBA00023242"/>
    </source>
</evidence>
<comment type="subcellular location">
    <subcellularLocation>
        <location evidence="2">Cytoplasm</location>
    </subcellularLocation>
    <subcellularLocation>
        <location evidence="1">Nucleus</location>
    </subcellularLocation>
</comment>
<evidence type="ECO:0000259" key="10">
    <source>
        <dbReference type="Pfam" id="PF01172"/>
    </source>
</evidence>
<keyword evidence="5" id="KW-0690">Ribosome biogenesis</keyword>
<feature type="region of interest" description="Disordered" evidence="9">
    <location>
        <begin position="142"/>
        <end position="184"/>
    </location>
</feature>
<dbReference type="InterPro" id="IPR039100">
    <property type="entry name" value="Sdo1/SBDS-like"/>
</dbReference>
<dbReference type="AlphaFoldDB" id="A0AAN6WZD8"/>
<dbReference type="Gene3D" id="1.10.10.900">
    <property type="entry name" value="SBDS protein C-terminal domain, subdomain 1"/>
    <property type="match status" value="1"/>
</dbReference>
<evidence type="ECO:0000256" key="9">
    <source>
        <dbReference type="SAM" id="MobiDB-lite"/>
    </source>
</evidence>
<dbReference type="PANTHER" id="PTHR10927:SF1">
    <property type="entry name" value="RIBOSOME MATURATION PROTEIN SBDS"/>
    <property type="match status" value="1"/>
</dbReference>
<evidence type="ECO:0000259" key="12">
    <source>
        <dbReference type="Pfam" id="PF20268"/>
    </source>
</evidence>
<proteinExistence type="inferred from homology"/>
<dbReference type="Pfam" id="PF01172">
    <property type="entry name" value="SBDS_N"/>
    <property type="match status" value="1"/>
</dbReference>
<evidence type="ECO:0000256" key="1">
    <source>
        <dbReference type="ARBA" id="ARBA00004123"/>
    </source>
</evidence>
<evidence type="ECO:0000256" key="5">
    <source>
        <dbReference type="ARBA" id="ARBA00022517"/>
    </source>
</evidence>
<dbReference type="Pfam" id="PF09377">
    <property type="entry name" value="SBDS_domain_II"/>
    <property type="match status" value="1"/>
</dbReference>
<dbReference type="InterPro" id="IPR036786">
    <property type="entry name" value="Ribosome_mat_SBDS_N_sf"/>
</dbReference>
<comment type="subunit">
    <text evidence="7">Associates with the 60S ribosomal subunit.</text>
</comment>
<evidence type="ECO:0000313" key="14">
    <source>
        <dbReference type="Proteomes" id="UP001302126"/>
    </source>
</evidence>
<evidence type="ECO:0000256" key="3">
    <source>
        <dbReference type="ARBA" id="ARBA00007433"/>
    </source>
</evidence>
<feature type="compositionally biased region" description="Polar residues" evidence="9">
    <location>
        <begin position="142"/>
        <end position="152"/>
    </location>
</feature>
<sequence>MVIQQPSNQIKLTNVSLVRLKKGKKRFEIACYKNKVLEWRSKIETDLDNVLQIHNVFLNVSKGQTAPSAELAKAFGKDTTLDEIILEILQKGEMQVGEKERSAQLERVHNEIISIVASKLVDPRTKRVYTPGMIEKALDMLSSQAHTSTDAKSGTGTPATGETGEGIPTAQQQQQQQKEKHHWTGVNATKSAKSQALEAMKALIAHQPIPVARARMRLRITCSTQVLKQAVKAPKAAPAGKDADGGEGQEHKAPGTVKDKILSFIEQVENQDVMGSEWEVVGFVEPGAFKGLSDFLGGETKGQGRVEVLDMAVVHED</sequence>
<dbReference type="EMBL" id="MU864366">
    <property type="protein sequence ID" value="KAK4190438.1"/>
    <property type="molecule type" value="Genomic_DNA"/>
</dbReference>
<dbReference type="GO" id="GO:0042256">
    <property type="term" value="P:cytosolic ribosome assembly"/>
    <property type="evidence" value="ECO:0007669"/>
    <property type="project" value="InterPro"/>
</dbReference>
<keyword evidence="14" id="KW-1185">Reference proteome</keyword>
<feature type="compositionally biased region" description="Low complexity" evidence="9">
    <location>
        <begin position="154"/>
        <end position="176"/>
    </location>
</feature>
<dbReference type="NCBIfam" id="TIGR00291">
    <property type="entry name" value="RNA_SBDS"/>
    <property type="match status" value="1"/>
</dbReference>
<dbReference type="Gene3D" id="3.30.1250.10">
    <property type="entry name" value="Ribosome maturation protein SBDS, N-terminal domain"/>
    <property type="match status" value="1"/>
</dbReference>
<name>A0AAN6WZD8_9PEZI</name>
<dbReference type="InterPro" id="IPR019783">
    <property type="entry name" value="SDO1/SBDS_N"/>
</dbReference>
<keyword evidence="6" id="KW-0539">Nucleus</keyword>
<accession>A0AAN6WZD8</accession>
<evidence type="ECO:0000256" key="8">
    <source>
        <dbReference type="ARBA" id="ARBA00071414"/>
    </source>
</evidence>
<keyword evidence="4" id="KW-0963">Cytoplasm</keyword>
<dbReference type="InterPro" id="IPR037188">
    <property type="entry name" value="Sdo1/SBDS_central_sf"/>
</dbReference>
<dbReference type="Gene3D" id="3.30.70.240">
    <property type="match status" value="1"/>
</dbReference>
<feature type="domain" description="Ribosome maturation protein SDO1/SBDS central" evidence="11">
    <location>
        <begin position="110"/>
        <end position="214"/>
    </location>
</feature>
<dbReference type="InterPro" id="IPR018978">
    <property type="entry name" value="SDO1/SBDS_central"/>
</dbReference>
<evidence type="ECO:0000256" key="2">
    <source>
        <dbReference type="ARBA" id="ARBA00004496"/>
    </source>
</evidence>
<dbReference type="SUPFAM" id="SSF109728">
    <property type="entry name" value="Hypothetical protein AF0491, middle domain"/>
    <property type="match status" value="1"/>
</dbReference>
<dbReference type="GO" id="GO:0005737">
    <property type="term" value="C:cytoplasm"/>
    <property type="evidence" value="ECO:0007669"/>
    <property type="project" value="UniProtKB-SubCell"/>
</dbReference>
<dbReference type="InterPro" id="IPR046928">
    <property type="entry name" value="SDO1/SBDS_C"/>
</dbReference>
<organism evidence="13 14">
    <name type="scientific">Podospora australis</name>
    <dbReference type="NCBI Taxonomy" id="1536484"/>
    <lineage>
        <taxon>Eukaryota</taxon>
        <taxon>Fungi</taxon>
        <taxon>Dikarya</taxon>
        <taxon>Ascomycota</taxon>
        <taxon>Pezizomycotina</taxon>
        <taxon>Sordariomycetes</taxon>
        <taxon>Sordariomycetidae</taxon>
        <taxon>Sordariales</taxon>
        <taxon>Podosporaceae</taxon>
        <taxon>Podospora</taxon>
    </lineage>
</organism>
<evidence type="ECO:0000313" key="13">
    <source>
        <dbReference type="EMBL" id="KAK4190438.1"/>
    </source>
</evidence>
<comment type="similarity">
    <text evidence="3">Belongs to the SDO1/SBDS family.</text>
</comment>
<dbReference type="SUPFAM" id="SSF89895">
    <property type="entry name" value="FYSH domain"/>
    <property type="match status" value="1"/>
</dbReference>
<gene>
    <name evidence="13" type="ORF">QBC35DRAFT_490356</name>
</gene>
<feature type="region of interest" description="Disordered" evidence="9">
    <location>
        <begin position="232"/>
        <end position="254"/>
    </location>
</feature>
<dbReference type="PANTHER" id="PTHR10927">
    <property type="entry name" value="RIBOSOME MATURATION PROTEIN SBDS"/>
    <property type="match status" value="1"/>
</dbReference>
<feature type="domain" description="Ribosome maturation protein SDO1/SBDS N-terminal" evidence="10">
    <location>
        <begin position="14"/>
        <end position="101"/>
    </location>
</feature>
<evidence type="ECO:0000259" key="11">
    <source>
        <dbReference type="Pfam" id="PF09377"/>
    </source>
</evidence>
<protein>
    <recommendedName>
        <fullName evidence="8">Ribosome maturation protein SDO1</fullName>
    </recommendedName>
</protein>
<dbReference type="GO" id="GO:0005634">
    <property type="term" value="C:nucleus"/>
    <property type="evidence" value="ECO:0007669"/>
    <property type="project" value="UniProtKB-SubCell"/>
</dbReference>
<feature type="domain" description="Ribosome maturation protein SDO1/SBDS C-terminal" evidence="12">
    <location>
        <begin position="253"/>
        <end position="311"/>
    </location>
</feature>
<reference evidence="13" key="1">
    <citation type="journal article" date="2023" name="Mol. Phylogenet. Evol.">
        <title>Genome-scale phylogeny and comparative genomics of the fungal order Sordariales.</title>
        <authorList>
            <person name="Hensen N."/>
            <person name="Bonometti L."/>
            <person name="Westerberg I."/>
            <person name="Brannstrom I.O."/>
            <person name="Guillou S."/>
            <person name="Cros-Aarteil S."/>
            <person name="Calhoun S."/>
            <person name="Haridas S."/>
            <person name="Kuo A."/>
            <person name="Mondo S."/>
            <person name="Pangilinan J."/>
            <person name="Riley R."/>
            <person name="LaButti K."/>
            <person name="Andreopoulos B."/>
            <person name="Lipzen A."/>
            <person name="Chen C."/>
            <person name="Yan M."/>
            <person name="Daum C."/>
            <person name="Ng V."/>
            <person name="Clum A."/>
            <person name="Steindorff A."/>
            <person name="Ohm R.A."/>
            <person name="Martin F."/>
            <person name="Silar P."/>
            <person name="Natvig D.O."/>
            <person name="Lalanne C."/>
            <person name="Gautier V."/>
            <person name="Ament-Velasquez S.L."/>
            <person name="Kruys A."/>
            <person name="Hutchinson M.I."/>
            <person name="Powell A.J."/>
            <person name="Barry K."/>
            <person name="Miller A.N."/>
            <person name="Grigoriev I.V."/>
            <person name="Debuchy R."/>
            <person name="Gladieux P."/>
            <person name="Hiltunen Thoren M."/>
            <person name="Johannesson H."/>
        </authorList>
    </citation>
    <scope>NUCLEOTIDE SEQUENCE</scope>
    <source>
        <strain evidence="13">PSN309</strain>
    </source>
</reference>